<dbReference type="InterPro" id="IPR015943">
    <property type="entry name" value="WD40/YVTN_repeat-like_dom_sf"/>
</dbReference>
<sequence>MTNRKRYPAGTVMLTVGTKRGLFLLTSSDRVHWAVENTTLNSRVFYAVLDQRADYRIFATDNGDFFGTFLRYSDDFGQTWQEPRQGIQFSPESGLSLKNIWYIEPGRPDEPGVIYAGTDPAALWVSNDSGESWEPNTGLLEHPTRNRWNLGQGSLPAFHRSRSDQRRAHVGGYLCRRLPAYR</sequence>
<dbReference type="PANTHER" id="PTHR43739:SF5">
    <property type="entry name" value="EXO-ALPHA-SIALIDASE"/>
    <property type="match status" value="1"/>
</dbReference>
<proteinExistence type="predicted"/>
<name>A0A402AZG6_9CHLR</name>
<reference evidence="2" key="1">
    <citation type="submission" date="2018-12" db="EMBL/GenBank/DDBJ databases">
        <title>Tengunoibacter tsumagoiensis gen. nov., sp. nov., Dictyobacter kobayashii sp. nov., D. alpinus sp. nov., and D. joshuensis sp. nov. and description of Dictyobacteraceae fam. nov. within the order Ktedonobacterales isolated from Tengu-no-mugimeshi.</title>
        <authorList>
            <person name="Wang C.M."/>
            <person name="Zheng Y."/>
            <person name="Sakai Y."/>
            <person name="Toyoda A."/>
            <person name="Minakuchi Y."/>
            <person name="Abe K."/>
            <person name="Yokota A."/>
            <person name="Yabe S."/>
        </authorList>
    </citation>
    <scope>NUCLEOTIDE SEQUENCE [LARGE SCALE GENOMIC DNA]</scope>
    <source>
        <strain evidence="2">Uno11</strain>
    </source>
</reference>
<protein>
    <recommendedName>
        <fullName evidence="3">Sortilin N-terminal domain-containing protein</fullName>
    </recommendedName>
</protein>
<accession>A0A402AZG6</accession>
<evidence type="ECO:0000313" key="2">
    <source>
        <dbReference type="Proteomes" id="UP000287188"/>
    </source>
</evidence>
<comment type="caution">
    <text evidence="1">The sequence shown here is derived from an EMBL/GenBank/DDBJ whole genome shotgun (WGS) entry which is preliminary data.</text>
</comment>
<gene>
    <name evidence="1" type="ORF">KDK_82550</name>
</gene>
<dbReference type="Gene3D" id="2.130.10.10">
    <property type="entry name" value="YVTN repeat-like/Quinoprotein amine dehydrogenase"/>
    <property type="match status" value="1"/>
</dbReference>
<organism evidence="1 2">
    <name type="scientific">Dictyobacter kobayashii</name>
    <dbReference type="NCBI Taxonomy" id="2014872"/>
    <lineage>
        <taxon>Bacteria</taxon>
        <taxon>Bacillati</taxon>
        <taxon>Chloroflexota</taxon>
        <taxon>Ktedonobacteria</taxon>
        <taxon>Ktedonobacterales</taxon>
        <taxon>Dictyobacteraceae</taxon>
        <taxon>Dictyobacter</taxon>
    </lineage>
</organism>
<dbReference type="AlphaFoldDB" id="A0A402AZG6"/>
<dbReference type="PANTHER" id="PTHR43739">
    <property type="entry name" value="XYLOGLUCANASE (EUROFUNG)"/>
    <property type="match status" value="1"/>
</dbReference>
<dbReference type="InterPro" id="IPR052025">
    <property type="entry name" value="Xyloglucanase_GH74"/>
</dbReference>
<dbReference type="SUPFAM" id="SSF110296">
    <property type="entry name" value="Oligoxyloglucan reducing end-specific cellobiohydrolase"/>
    <property type="match status" value="1"/>
</dbReference>
<evidence type="ECO:0008006" key="3">
    <source>
        <dbReference type="Google" id="ProtNLM"/>
    </source>
</evidence>
<dbReference type="CDD" id="cd15482">
    <property type="entry name" value="Sialidase_non-viral"/>
    <property type="match status" value="1"/>
</dbReference>
<dbReference type="GO" id="GO:0010411">
    <property type="term" value="P:xyloglucan metabolic process"/>
    <property type="evidence" value="ECO:0007669"/>
    <property type="project" value="TreeGrafter"/>
</dbReference>
<keyword evidence="2" id="KW-1185">Reference proteome</keyword>
<evidence type="ECO:0000313" key="1">
    <source>
        <dbReference type="EMBL" id="GCE24455.1"/>
    </source>
</evidence>
<dbReference type="Proteomes" id="UP000287188">
    <property type="component" value="Unassembled WGS sequence"/>
</dbReference>
<dbReference type="EMBL" id="BIFS01000002">
    <property type="protein sequence ID" value="GCE24455.1"/>
    <property type="molecule type" value="Genomic_DNA"/>
</dbReference>